<name>A0AAD4E5N9_9AGAM</name>
<dbReference type="AlphaFoldDB" id="A0AAD4E5N9"/>
<dbReference type="Proteomes" id="UP001195769">
    <property type="component" value="Unassembled WGS sequence"/>
</dbReference>
<keyword evidence="2" id="KW-1185">Reference proteome</keyword>
<dbReference type="GeneID" id="64661357"/>
<evidence type="ECO:0000313" key="1">
    <source>
        <dbReference type="EMBL" id="KAG1900174.1"/>
    </source>
</evidence>
<accession>A0AAD4E5N9</accession>
<reference evidence="1" key="1">
    <citation type="journal article" date="2020" name="New Phytol.">
        <title>Comparative genomics reveals dynamic genome evolution in host specialist ectomycorrhizal fungi.</title>
        <authorList>
            <person name="Lofgren L.A."/>
            <person name="Nguyen N.H."/>
            <person name="Vilgalys R."/>
            <person name="Ruytinx J."/>
            <person name="Liao H.L."/>
            <person name="Branco S."/>
            <person name="Kuo A."/>
            <person name="LaButti K."/>
            <person name="Lipzen A."/>
            <person name="Andreopoulos W."/>
            <person name="Pangilinan J."/>
            <person name="Riley R."/>
            <person name="Hundley H."/>
            <person name="Na H."/>
            <person name="Barry K."/>
            <person name="Grigoriev I.V."/>
            <person name="Stajich J.E."/>
            <person name="Kennedy P.G."/>
        </authorList>
    </citation>
    <scope>NUCLEOTIDE SEQUENCE</scope>
    <source>
        <strain evidence="1">FC203</strain>
    </source>
</reference>
<sequence>MACTKQTPAKSKGGSAPRVQITKLRLTLAPKTQAQTLRVAKAIVPAWQATEMVRARSSDVAGSGSGVRTNHFCMLCQDGADEDHTIFECDEPDCPRVVCTRCISFPSKYSQELMQSDVTFRCLHCHTALDKKAHEVTPYHGFFKDGNPVLSSFIRITGQLELSKRSQISMTPILIVHFRIIGCEKTVSPIDAVHGYLAPYFPFGGLHLVDVVFDLGTSRKIDDYRK</sequence>
<protein>
    <submittedName>
        <fullName evidence="1">Uncharacterized protein</fullName>
    </submittedName>
</protein>
<dbReference type="RefSeq" id="XP_041225750.1">
    <property type="nucleotide sequence ID" value="XM_041367059.1"/>
</dbReference>
<proteinExistence type="predicted"/>
<gene>
    <name evidence="1" type="ORF">F5891DRAFT_1188872</name>
</gene>
<organism evidence="1 2">
    <name type="scientific">Suillus fuscotomentosus</name>
    <dbReference type="NCBI Taxonomy" id="1912939"/>
    <lineage>
        <taxon>Eukaryota</taxon>
        <taxon>Fungi</taxon>
        <taxon>Dikarya</taxon>
        <taxon>Basidiomycota</taxon>
        <taxon>Agaricomycotina</taxon>
        <taxon>Agaricomycetes</taxon>
        <taxon>Agaricomycetidae</taxon>
        <taxon>Boletales</taxon>
        <taxon>Suillineae</taxon>
        <taxon>Suillaceae</taxon>
        <taxon>Suillus</taxon>
    </lineage>
</organism>
<dbReference type="SUPFAM" id="SSF57903">
    <property type="entry name" value="FYVE/PHD zinc finger"/>
    <property type="match status" value="1"/>
</dbReference>
<dbReference type="EMBL" id="JABBWK010000028">
    <property type="protein sequence ID" value="KAG1900174.1"/>
    <property type="molecule type" value="Genomic_DNA"/>
</dbReference>
<dbReference type="InterPro" id="IPR011011">
    <property type="entry name" value="Znf_FYVE_PHD"/>
</dbReference>
<comment type="caution">
    <text evidence="1">The sequence shown here is derived from an EMBL/GenBank/DDBJ whole genome shotgun (WGS) entry which is preliminary data.</text>
</comment>
<evidence type="ECO:0000313" key="2">
    <source>
        <dbReference type="Proteomes" id="UP001195769"/>
    </source>
</evidence>